<dbReference type="STRING" id="1764295.A0A5B8MK56"/>
<dbReference type="PANTHER" id="PTHR12809:SF2">
    <property type="entry name" value="MEDIATOR OF RNA POLYMERASE II TRANSCRIPTION SUBUNIT 14"/>
    <property type="match status" value="1"/>
</dbReference>
<keyword evidence="6 7" id="KW-0539">Nucleus</keyword>
<dbReference type="GO" id="GO:0003712">
    <property type="term" value="F:transcription coregulator activity"/>
    <property type="evidence" value="ECO:0007669"/>
    <property type="project" value="UniProtKB-UniRule"/>
</dbReference>
<evidence type="ECO:0000256" key="2">
    <source>
        <dbReference type="ARBA" id="ARBA00007813"/>
    </source>
</evidence>
<evidence type="ECO:0000256" key="7">
    <source>
        <dbReference type="RuleBase" id="RU365082"/>
    </source>
</evidence>
<keyword evidence="11" id="KW-1185">Reference proteome</keyword>
<protein>
    <recommendedName>
        <fullName evidence="7">Mediator of RNA polymerase II transcription subunit 14</fullName>
    </recommendedName>
    <alternativeName>
        <fullName evidence="7">Mediator complex subunit 14</fullName>
    </alternativeName>
</protein>
<evidence type="ECO:0000259" key="9">
    <source>
        <dbReference type="Pfam" id="PF08638"/>
    </source>
</evidence>
<reference evidence="10 11" key="1">
    <citation type="submission" date="2018-07" db="EMBL/GenBank/DDBJ databases">
        <title>The complete nuclear genome of the prasinophyte Chloropicon primus (CCMP1205).</title>
        <authorList>
            <person name="Pombert J.-F."/>
            <person name="Otis C."/>
            <person name="Turmel M."/>
            <person name="Lemieux C."/>
        </authorList>
    </citation>
    <scope>NUCLEOTIDE SEQUENCE [LARGE SCALE GENOMIC DNA]</scope>
    <source>
        <strain evidence="10 11">CCMP1205</strain>
    </source>
</reference>
<dbReference type="GO" id="GO:0070847">
    <property type="term" value="C:core mediator complex"/>
    <property type="evidence" value="ECO:0007669"/>
    <property type="project" value="TreeGrafter"/>
</dbReference>
<organism evidence="10 11">
    <name type="scientific">Chloropicon primus</name>
    <dbReference type="NCBI Taxonomy" id="1764295"/>
    <lineage>
        <taxon>Eukaryota</taxon>
        <taxon>Viridiplantae</taxon>
        <taxon>Chlorophyta</taxon>
        <taxon>Chloropicophyceae</taxon>
        <taxon>Chloropicales</taxon>
        <taxon>Chloropicaceae</taxon>
        <taxon>Chloropicon</taxon>
    </lineage>
</organism>
<accession>A0A5B8MK56</accession>
<evidence type="ECO:0000256" key="5">
    <source>
        <dbReference type="ARBA" id="ARBA00023163"/>
    </source>
</evidence>
<dbReference type="InterPro" id="IPR055122">
    <property type="entry name" value="Med14_N"/>
</dbReference>
<dbReference type="Proteomes" id="UP000316726">
    <property type="component" value="Chromosome 4"/>
</dbReference>
<evidence type="ECO:0000256" key="3">
    <source>
        <dbReference type="ARBA" id="ARBA00023015"/>
    </source>
</evidence>
<dbReference type="GO" id="GO:0006357">
    <property type="term" value="P:regulation of transcription by RNA polymerase II"/>
    <property type="evidence" value="ECO:0007669"/>
    <property type="project" value="InterPro"/>
</dbReference>
<comment type="subunit">
    <text evidence="7">Component of the Mediator complex.</text>
</comment>
<dbReference type="InterPro" id="IPR013947">
    <property type="entry name" value="Mediator_Med14"/>
</dbReference>
<keyword evidence="4 7" id="KW-0010">Activator</keyword>
<dbReference type="GO" id="GO:0016592">
    <property type="term" value="C:mediator complex"/>
    <property type="evidence" value="ECO:0007669"/>
    <property type="project" value="UniProtKB-UniRule"/>
</dbReference>
<evidence type="ECO:0000256" key="4">
    <source>
        <dbReference type="ARBA" id="ARBA00023159"/>
    </source>
</evidence>
<evidence type="ECO:0000256" key="1">
    <source>
        <dbReference type="ARBA" id="ARBA00004123"/>
    </source>
</evidence>
<keyword evidence="5 7" id="KW-0804">Transcription</keyword>
<gene>
    <name evidence="10" type="ORF">A3770_04p33450</name>
</gene>
<comment type="subcellular location">
    <subcellularLocation>
        <location evidence="1 7">Nucleus</location>
    </subcellularLocation>
</comment>
<evidence type="ECO:0000313" key="10">
    <source>
        <dbReference type="EMBL" id="QDZ20827.1"/>
    </source>
</evidence>
<dbReference type="Pfam" id="PF08638">
    <property type="entry name" value="Med14"/>
    <property type="match status" value="1"/>
</dbReference>
<proteinExistence type="inferred from homology"/>
<evidence type="ECO:0000256" key="8">
    <source>
        <dbReference type="SAM" id="MobiDB-lite"/>
    </source>
</evidence>
<comment type="similarity">
    <text evidence="2 7">Belongs to the Mediator complex subunit 14 family.</text>
</comment>
<dbReference type="EMBL" id="CP031037">
    <property type="protein sequence ID" value="QDZ20827.1"/>
    <property type="molecule type" value="Genomic_DNA"/>
</dbReference>
<dbReference type="OrthoDB" id="514257at2759"/>
<feature type="region of interest" description="Disordered" evidence="8">
    <location>
        <begin position="12"/>
        <end position="71"/>
    </location>
</feature>
<feature type="compositionally biased region" description="Basic and acidic residues" evidence="8">
    <location>
        <begin position="40"/>
        <end position="67"/>
    </location>
</feature>
<name>A0A5B8MK56_9CHLO</name>
<feature type="domain" description="Mediator complex subunit MED14 N-terminal" evidence="9">
    <location>
        <begin position="114"/>
        <end position="307"/>
    </location>
</feature>
<dbReference type="AlphaFoldDB" id="A0A5B8MK56"/>
<evidence type="ECO:0000313" key="11">
    <source>
        <dbReference type="Proteomes" id="UP000316726"/>
    </source>
</evidence>
<comment type="function">
    <text evidence="7">Component of the Mediator complex, a coactivator involved in the regulated transcription of nearly all RNA polymerase II-dependent genes. Mediator functions as a bridge to convey information from gene-specific regulatory proteins to the basal RNA polymerase II transcription machinery. Mediator is recruited to promoters by direct interactions with regulatory proteins and serves as a scaffold for the assembly of a functional preinitiation complex with RNA polymerase II and the general transcription factors.</text>
</comment>
<keyword evidence="3 7" id="KW-0805">Transcription regulation</keyword>
<sequence>MVKLKIKVPLSGRESIGSGKGSQGSSAALPKIKIKGATLRGDKEGDAATAYRKTEEGGGKEGTKSLDGRGQLVSSVPSVSNLSDLTMTQTQQKGSLKTGDFPDHARVSDFRLASFEQIASNLVEQAYRSLQEVCINTSGGDVSDEDRKRKLLRYVNETRQRLIRLLVLASWHKAEAKKVTVLEQCMVLLQGCENFNLGLRTVSDNLALLHDELRNLFQPRYDVSTALDLICNEELPLMPSCLEDMKSPRNPVGGVSASGAAALKRLSTMTYTKLLGLRDGLVNDFGVELEVRSGRAHIVSPGLFEVVAALNPMAMDLTKTEDAKGDSGSGSEWDILSVKLLMGSCENCEILSEDQVKRMTFQLQQLLLADSDKETKGMLGLVKNLKELCSKLVIYTCSLQLNNLLSENQKGKLRKLVQKEDSSQTGLLRCLYWVESKKNARTFVELGLDESGRYSCKNVCHSESCEIEEHFDIDTKEISMEKIIWQGASLACEAIIARLCEKLTTSSRMKAMGSLSVATDKSKAGRATGLTIYCEGTSVLGAKVDVCTGVMLLFQSNSDWTNPELLNRFRHKHAEALATAADVLGSEQRLAQLAESFVGLLGRLREGALATTTSSASLEIKSRKRKLEQAA</sequence>
<dbReference type="PANTHER" id="PTHR12809">
    <property type="entry name" value="MEDIATOR COMPLEX SUBUNIT"/>
    <property type="match status" value="1"/>
</dbReference>
<evidence type="ECO:0000256" key="6">
    <source>
        <dbReference type="ARBA" id="ARBA00023242"/>
    </source>
</evidence>